<dbReference type="Gene3D" id="2.30.40.10">
    <property type="entry name" value="Urease, subunit C, domain 1"/>
    <property type="match status" value="1"/>
</dbReference>
<feature type="signal peptide" evidence="1">
    <location>
        <begin position="1"/>
        <end position="20"/>
    </location>
</feature>
<dbReference type="OrthoDB" id="9797498at2"/>
<evidence type="ECO:0000256" key="1">
    <source>
        <dbReference type="SAM" id="SignalP"/>
    </source>
</evidence>
<feature type="chain" id="PRO_5019329037" evidence="1">
    <location>
        <begin position="21"/>
        <end position="424"/>
    </location>
</feature>
<keyword evidence="3" id="KW-0378">Hydrolase</keyword>
<dbReference type="PANTHER" id="PTHR43135">
    <property type="entry name" value="ALPHA-D-RIBOSE 1-METHYLPHOSPHONATE 5-TRIPHOSPHATE DIPHOSPHATASE"/>
    <property type="match status" value="1"/>
</dbReference>
<proteinExistence type="predicted"/>
<sequence length="424" mass="46344">MKFHYCYILLFVLFPCFSYAQFKPHCLVLKDATIIDAGHPVPATHQTLVIQEGRITKVFPTGTIAIPDSAVIINLSGKYLLPGLIDSHVHMATDPGGTDNRSHTLQVLQQMLYSGITTVRDMAGDARVLAELARSANEGEITAPGIYYSALMAGTVFFSDPRTHSSTKGGTAGNMSYMKAISDTTNILLAVAQARGSGASGIKLYANLSAVLANKILDEAKKQNMPVWSHAWLQGARPSDLVKAGCISISHAPLLIYEKVDKIPANWKKGHYDAAFWDKTVPALDELFSQMKQHHTILDATLLTYKKWAISDTSMKWDYEIAKRITARAYRAGVTICAGTDDDQEQFVQDEMRLLITDAGFTIFDAIVAATKNSAASLHLEAVKGSISPGMDADLLILTRNPLDNIDNIKSVDLVIKKGVIYQK</sequence>
<dbReference type="Gene3D" id="3.40.50.10910">
    <property type="entry name" value="Amidohydrolase"/>
    <property type="match status" value="1"/>
</dbReference>
<protein>
    <submittedName>
        <fullName evidence="3">Hydrolase</fullName>
    </submittedName>
</protein>
<dbReference type="RefSeq" id="WP_128532077.1">
    <property type="nucleotide sequence ID" value="NZ_SBIW01000002.1"/>
</dbReference>
<dbReference type="SUPFAM" id="SSF51556">
    <property type="entry name" value="Metallo-dependent hydrolases"/>
    <property type="match status" value="1"/>
</dbReference>
<dbReference type="GO" id="GO:0016810">
    <property type="term" value="F:hydrolase activity, acting on carbon-nitrogen (but not peptide) bonds"/>
    <property type="evidence" value="ECO:0007669"/>
    <property type="project" value="InterPro"/>
</dbReference>
<keyword evidence="1" id="KW-0732">Signal</keyword>
<dbReference type="PANTHER" id="PTHR43135:SF3">
    <property type="entry name" value="ALPHA-D-RIBOSE 1-METHYLPHOSPHONATE 5-TRIPHOSPHATE DIPHOSPHATASE"/>
    <property type="match status" value="1"/>
</dbReference>
<dbReference type="InterPro" id="IPR011059">
    <property type="entry name" value="Metal-dep_hydrolase_composite"/>
</dbReference>
<feature type="domain" description="Amidohydrolase-related" evidence="2">
    <location>
        <begin position="79"/>
        <end position="233"/>
    </location>
</feature>
<dbReference type="Gene3D" id="3.30.110.90">
    <property type="entry name" value="Amidohydrolase"/>
    <property type="match status" value="1"/>
</dbReference>
<evidence type="ECO:0000313" key="3">
    <source>
        <dbReference type="EMBL" id="RWY55393.1"/>
    </source>
</evidence>
<dbReference type="EMBL" id="SBIW01000002">
    <property type="protein sequence ID" value="RWY55393.1"/>
    <property type="molecule type" value="Genomic_DNA"/>
</dbReference>
<organism evidence="3 4">
    <name type="scientific">Mucilaginibacter gilvus</name>
    <dbReference type="NCBI Taxonomy" id="2305909"/>
    <lineage>
        <taxon>Bacteria</taxon>
        <taxon>Pseudomonadati</taxon>
        <taxon>Bacteroidota</taxon>
        <taxon>Sphingobacteriia</taxon>
        <taxon>Sphingobacteriales</taxon>
        <taxon>Sphingobacteriaceae</taxon>
        <taxon>Mucilaginibacter</taxon>
    </lineage>
</organism>
<dbReference type="Gene3D" id="1.20.58.520">
    <property type="entry name" value="Amidohydrolase"/>
    <property type="match status" value="1"/>
</dbReference>
<accession>A0A444MS09</accession>
<dbReference type="Proteomes" id="UP000286701">
    <property type="component" value="Unassembled WGS sequence"/>
</dbReference>
<evidence type="ECO:0000259" key="2">
    <source>
        <dbReference type="Pfam" id="PF01979"/>
    </source>
</evidence>
<evidence type="ECO:0000313" key="4">
    <source>
        <dbReference type="Proteomes" id="UP000286701"/>
    </source>
</evidence>
<keyword evidence="4" id="KW-1185">Reference proteome</keyword>
<dbReference type="InterPro" id="IPR006680">
    <property type="entry name" value="Amidohydro-rel"/>
</dbReference>
<dbReference type="InterPro" id="IPR051781">
    <property type="entry name" value="Metallo-dep_Hydrolase"/>
</dbReference>
<dbReference type="AlphaFoldDB" id="A0A444MS09"/>
<reference evidence="3 4" key="1">
    <citation type="submission" date="2019-01" db="EMBL/GenBank/DDBJ databases">
        <title>Mucilaginibacter antarcticum sp. nov., isolated from antarctic soil.</title>
        <authorList>
            <person name="Yan Y.-Q."/>
            <person name="Du Z.-J."/>
        </authorList>
    </citation>
    <scope>NUCLEOTIDE SEQUENCE [LARGE SCALE GENOMIC DNA]</scope>
    <source>
        <strain evidence="3 4">F01003</strain>
    </source>
</reference>
<comment type="caution">
    <text evidence="3">The sequence shown here is derived from an EMBL/GenBank/DDBJ whole genome shotgun (WGS) entry which is preliminary data.</text>
</comment>
<dbReference type="InterPro" id="IPR032466">
    <property type="entry name" value="Metal_Hydrolase"/>
</dbReference>
<dbReference type="SUPFAM" id="SSF51338">
    <property type="entry name" value="Composite domain of metallo-dependent hydrolases"/>
    <property type="match status" value="1"/>
</dbReference>
<dbReference type="Pfam" id="PF01979">
    <property type="entry name" value="Amidohydro_1"/>
    <property type="match status" value="2"/>
</dbReference>
<feature type="domain" description="Amidohydrolase-related" evidence="2">
    <location>
        <begin position="328"/>
        <end position="420"/>
    </location>
</feature>
<gene>
    <name evidence="3" type="ORF">EPL05_03185</name>
</gene>
<name>A0A444MS09_9SPHI</name>